<evidence type="ECO:0000313" key="3">
    <source>
        <dbReference type="Proteomes" id="UP001610563"/>
    </source>
</evidence>
<evidence type="ECO:0000256" key="1">
    <source>
        <dbReference type="SAM" id="SignalP"/>
    </source>
</evidence>
<reference evidence="2 3" key="1">
    <citation type="submission" date="2024-07" db="EMBL/GenBank/DDBJ databases">
        <title>Section-level genome sequencing and comparative genomics of Aspergillus sections Usti and Cavernicolus.</title>
        <authorList>
            <consortium name="Lawrence Berkeley National Laboratory"/>
            <person name="Nybo J.L."/>
            <person name="Vesth T.C."/>
            <person name="Theobald S."/>
            <person name="Frisvad J.C."/>
            <person name="Larsen T.O."/>
            <person name="Kjaerboelling I."/>
            <person name="Rothschild-Mancinelli K."/>
            <person name="Lyhne E.K."/>
            <person name="Kogle M.E."/>
            <person name="Barry K."/>
            <person name="Clum A."/>
            <person name="Na H."/>
            <person name="Ledsgaard L."/>
            <person name="Lin J."/>
            <person name="Lipzen A."/>
            <person name="Kuo A."/>
            <person name="Riley R."/>
            <person name="Mondo S."/>
            <person name="Labutti K."/>
            <person name="Haridas S."/>
            <person name="Pangalinan J."/>
            <person name="Salamov A.A."/>
            <person name="Simmons B.A."/>
            <person name="Magnuson J.K."/>
            <person name="Chen J."/>
            <person name="Drula E."/>
            <person name="Henrissat B."/>
            <person name="Wiebenga A."/>
            <person name="Lubbers R.J."/>
            <person name="Gomes A.C."/>
            <person name="Makela M.R."/>
            <person name="Stajich J."/>
            <person name="Grigoriev I.V."/>
            <person name="Mortensen U.H."/>
            <person name="De Vries R.P."/>
            <person name="Baker S.E."/>
            <person name="Andersen M.R."/>
        </authorList>
    </citation>
    <scope>NUCLEOTIDE SEQUENCE [LARGE SCALE GENOMIC DNA]</scope>
    <source>
        <strain evidence="2 3">CBS 209.92</strain>
    </source>
</reference>
<keyword evidence="1" id="KW-0732">Signal</keyword>
<feature type="chain" id="PRO_5047365119" description="Secreted protein" evidence="1">
    <location>
        <begin position="34"/>
        <end position="148"/>
    </location>
</feature>
<organism evidence="2 3">
    <name type="scientific">Aspergillus keveii</name>
    <dbReference type="NCBI Taxonomy" id="714993"/>
    <lineage>
        <taxon>Eukaryota</taxon>
        <taxon>Fungi</taxon>
        <taxon>Dikarya</taxon>
        <taxon>Ascomycota</taxon>
        <taxon>Pezizomycotina</taxon>
        <taxon>Eurotiomycetes</taxon>
        <taxon>Eurotiomycetidae</taxon>
        <taxon>Eurotiales</taxon>
        <taxon>Aspergillaceae</taxon>
        <taxon>Aspergillus</taxon>
        <taxon>Aspergillus subgen. Nidulantes</taxon>
    </lineage>
</organism>
<gene>
    <name evidence="2" type="ORF">BJX66DRAFT_319122</name>
</gene>
<dbReference type="EMBL" id="JBFTWV010000267">
    <property type="protein sequence ID" value="KAL2783121.1"/>
    <property type="molecule type" value="Genomic_DNA"/>
</dbReference>
<evidence type="ECO:0008006" key="4">
    <source>
        <dbReference type="Google" id="ProtNLM"/>
    </source>
</evidence>
<accession>A0ABR4FIP2</accession>
<evidence type="ECO:0000313" key="2">
    <source>
        <dbReference type="EMBL" id="KAL2783121.1"/>
    </source>
</evidence>
<feature type="signal peptide" evidence="1">
    <location>
        <begin position="1"/>
        <end position="33"/>
    </location>
</feature>
<comment type="caution">
    <text evidence="2">The sequence shown here is derived from an EMBL/GenBank/DDBJ whole genome shotgun (WGS) entry which is preliminary data.</text>
</comment>
<name>A0ABR4FIP2_9EURO</name>
<dbReference type="Proteomes" id="UP001610563">
    <property type="component" value="Unassembled WGS sequence"/>
</dbReference>
<protein>
    <recommendedName>
        <fullName evidence="4">Secreted protein</fullName>
    </recommendedName>
</protein>
<keyword evidence="3" id="KW-1185">Reference proteome</keyword>
<sequence length="148" mass="14697">MAATCAGSGGSYLIWLIIPLLAGLASGPGPSSAKPNPNAGLVGGGVAGCSGVGAASSLTLTLRGGCLAVLTACKPLVTLAASSSSSSSASACQLGLHWSHACSASWPASPHCCRWYPSTIPSKYSSKTTRRHPPSPVMYLCTNCSSSV</sequence>
<proteinExistence type="predicted"/>